<evidence type="ECO:0000259" key="3">
    <source>
        <dbReference type="Pfam" id="PF18962"/>
    </source>
</evidence>
<proteinExistence type="predicted"/>
<evidence type="ECO:0000256" key="1">
    <source>
        <dbReference type="ARBA" id="ARBA00022729"/>
    </source>
</evidence>
<dbReference type="Pfam" id="PF07675">
    <property type="entry name" value="Cleaved_Adhesin"/>
    <property type="match status" value="1"/>
</dbReference>
<organism evidence="4 5">
    <name type="scientific">Halomarinibacterium sedimenti</name>
    <dbReference type="NCBI Taxonomy" id="2857106"/>
    <lineage>
        <taxon>Bacteria</taxon>
        <taxon>Pseudomonadati</taxon>
        <taxon>Bacteroidota</taxon>
        <taxon>Flavobacteriia</taxon>
        <taxon>Flavobacteriales</taxon>
        <taxon>Flavobacteriaceae</taxon>
        <taxon>Halomarinibacterium</taxon>
    </lineage>
</organism>
<gene>
    <name evidence="4" type="ORF">KXJ69_01260</name>
</gene>
<sequence length="281" mass="30229">MAAFFAAFAMNGQIIFSEDFEADPVDSILFTNWDNHDEDGDGNFWEVTDMFAFATGTSGAVNHPMQTLAADSDSWEGGAFSPDNYLVTKTPLNLSNSSGSSLTYTVGTYQVNGTFINDKYSIYLTDSNAVLDILAATPVVTKFVGDDCPSNQADGSESAATLTVDISAFDGQVVYLTFRHYDTTDENSVLIDDVIVDGILAVSDQNFNGFTYFVDANNQLNLSASIAMEKVALYNVLGQEVLSAKLSSNSEVIDISGLNSGVYIATVSIEGQVKSFKIVKK</sequence>
<comment type="caution">
    <text evidence="4">The sequence shown here is derived from an EMBL/GenBank/DDBJ whole genome shotgun (WGS) entry which is preliminary data.</text>
</comment>
<dbReference type="InterPro" id="IPR026444">
    <property type="entry name" value="Secre_tail"/>
</dbReference>
<keyword evidence="5" id="KW-1185">Reference proteome</keyword>
<dbReference type="NCBIfam" id="NF038128">
    <property type="entry name" value="choice_anch_J"/>
    <property type="match status" value="1"/>
</dbReference>
<accession>A0A9X1FLS2</accession>
<feature type="domain" description="Cleaved adhesin" evidence="2">
    <location>
        <begin position="17"/>
        <end position="196"/>
    </location>
</feature>
<dbReference type="EMBL" id="JAHWDP010000001">
    <property type="protein sequence ID" value="MBW2936712.1"/>
    <property type="molecule type" value="Genomic_DNA"/>
</dbReference>
<dbReference type="Proteomes" id="UP001138686">
    <property type="component" value="Unassembled WGS sequence"/>
</dbReference>
<evidence type="ECO:0000313" key="5">
    <source>
        <dbReference type="Proteomes" id="UP001138686"/>
    </source>
</evidence>
<dbReference type="RefSeq" id="WP_219050524.1">
    <property type="nucleotide sequence ID" value="NZ_JAHWDP010000001.1"/>
</dbReference>
<name>A0A9X1FLS2_9FLAO</name>
<reference evidence="4" key="1">
    <citation type="submission" date="2021-07" db="EMBL/GenBank/DDBJ databases">
        <title>Aureisphaera sp. CAU 1614 isolated from sea sediment.</title>
        <authorList>
            <person name="Kim W."/>
        </authorList>
    </citation>
    <scope>NUCLEOTIDE SEQUENCE</scope>
    <source>
        <strain evidence="4">CAU 1614</strain>
    </source>
</reference>
<dbReference type="NCBIfam" id="TIGR04183">
    <property type="entry name" value="Por_Secre_tail"/>
    <property type="match status" value="1"/>
</dbReference>
<evidence type="ECO:0000259" key="2">
    <source>
        <dbReference type="Pfam" id="PF07675"/>
    </source>
</evidence>
<dbReference type="InterPro" id="IPR011628">
    <property type="entry name" value="Cleaved_adhesin"/>
</dbReference>
<dbReference type="AlphaFoldDB" id="A0A9X1FLS2"/>
<keyword evidence="1" id="KW-0732">Signal</keyword>
<feature type="domain" description="Secretion system C-terminal sorting" evidence="3">
    <location>
        <begin position="216"/>
        <end position="278"/>
    </location>
</feature>
<protein>
    <submittedName>
        <fullName evidence="4">T9SS type A sorting domain-containing protein</fullName>
    </submittedName>
</protein>
<dbReference type="Pfam" id="PF18962">
    <property type="entry name" value="Por_Secre_tail"/>
    <property type="match status" value="1"/>
</dbReference>
<evidence type="ECO:0000313" key="4">
    <source>
        <dbReference type="EMBL" id="MBW2936712.1"/>
    </source>
</evidence>